<dbReference type="InterPro" id="IPR001494">
    <property type="entry name" value="Importin-beta_N"/>
</dbReference>
<dbReference type="SMART" id="SM00913">
    <property type="entry name" value="IBN_N"/>
    <property type="match status" value="1"/>
</dbReference>
<gene>
    <name evidence="3" type="ORF">NP493_288g00016</name>
</gene>
<dbReference type="Pfam" id="PF08389">
    <property type="entry name" value="Xpo1"/>
    <property type="match status" value="1"/>
</dbReference>
<feature type="domain" description="Importin N-terminal" evidence="2">
    <location>
        <begin position="32"/>
        <end position="99"/>
    </location>
</feature>
<evidence type="ECO:0000313" key="3">
    <source>
        <dbReference type="EMBL" id="KAK2183970.1"/>
    </source>
</evidence>
<name>A0AAD9NWW8_RIDPI</name>
<keyword evidence="4" id="KW-1185">Reference proteome</keyword>
<dbReference type="EMBL" id="JAODUO010000288">
    <property type="protein sequence ID" value="KAK2183970.1"/>
    <property type="molecule type" value="Genomic_DNA"/>
</dbReference>
<dbReference type="GO" id="GO:0003723">
    <property type="term" value="F:RNA binding"/>
    <property type="evidence" value="ECO:0007669"/>
    <property type="project" value="TreeGrafter"/>
</dbReference>
<comment type="similarity">
    <text evidence="1">Belongs to the exportin family.</text>
</comment>
<dbReference type="Pfam" id="PF03810">
    <property type="entry name" value="IBN_N"/>
    <property type="match status" value="1"/>
</dbReference>
<dbReference type="PROSITE" id="PS50166">
    <property type="entry name" value="IMPORTIN_B_NT"/>
    <property type="match status" value="1"/>
</dbReference>
<dbReference type="GO" id="GO:0031267">
    <property type="term" value="F:small GTPase binding"/>
    <property type="evidence" value="ECO:0007669"/>
    <property type="project" value="InterPro"/>
</dbReference>
<dbReference type="InterPro" id="IPR016024">
    <property type="entry name" value="ARM-type_fold"/>
</dbReference>
<dbReference type="PANTHER" id="PTHR11223">
    <property type="entry name" value="EXPORTIN 1/5"/>
    <property type="match status" value="1"/>
</dbReference>
<dbReference type="AlphaFoldDB" id="A0AAD9NWW8"/>
<dbReference type="SUPFAM" id="SSF48371">
    <property type="entry name" value="ARM repeat"/>
    <property type="match status" value="1"/>
</dbReference>
<dbReference type="InterPro" id="IPR045065">
    <property type="entry name" value="XPO1/5"/>
</dbReference>
<comment type="caution">
    <text evidence="3">The sequence shown here is derived from an EMBL/GenBank/DDBJ whole genome shotgun (WGS) entry which is preliminary data.</text>
</comment>
<reference evidence="3" key="1">
    <citation type="journal article" date="2023" name="Mol. Biol. Evol.">
        <title>Third-Generation Sequencing Reveals the Adaptive Role of the Epigenome in Three Deep-Sea Polychaetes.</title>
        <authorList>
            <person name="Perez M."/>
            <person name="Aroh O."/>
            <person name="Sun Y."/>
            <person name="Lan Y."/>
            <person name="Juniper S.K."/>
            <person name="Young C.R."/>
            <person name="Angers B."/>
            <person name="Qian P.Y."/>
        </authorList>
    </citation>
    <scope>NUCLEOTIDE SEQUENCE</scope>
    <source>
        <strain evidence="3">R07B-5</strain>
    </source>
</reference>
<dbReference type="Gene3D" id="1.25.10.10">
    <property type="entry name" value="Leucine-rich Repeat Variant"/>
    <property type="match status" value="1"/>
</dbReference>
<protein>
    <recommendedName>
        <fullName evidence="2">Importin N-terminal domain-containing protein</fullName>
    </recommendedName>
</protein>
<evidence type="ECO:0000256" key="1">
    <source>
        <dbReference type="ARBA" id="ARBA00009466"/>
    </source>
</evidence>
<dbReference type="InterPro" id="IPR045478">
    <property type="entry name" value="Exportin-5_C"/>
</dbReference>
<evidence type="ECO:0000313" key="4">
    <source>
        <dbReference type="Proteomes" id="UP001209878"/>
    </source>
</evidence>
<accession>A0AAD9NWW8</accession>
<evidence type="ECO:0000259" key="2">
    <source>
        <dbReference type="PROSITE" id="PS50166"/>
    </source>
</evidence>
<dbReference type="Pfam" id="PF19273">
    <property type="entry name" value="Exportin-5"/>
    <property type="match status" value="1"/>
</dbReference>
<organism evidence="3 4">
    <name type="scientific">Ridgeia piscesae</name>
    <name type="common">Tubeworm</name>
    <dbReference type="NCBI Taxonomy" id="27915"/>
    <lineage>
        <taxon>Eukaryota</taxon>
        <taxon>Metazoa</taxon>
        <taxon>Spiralia</taxon>
        <taxon>Lophotrochozoa</taxon>
        <taxon>Annelida</taxon>
        <taxon>Polychaeta</taxon>
        <taxon>Sedentaria</taxon>
        <taxon>Canalipalpata</taxon>
        <taxon>Sabellida</taxon>
        <taxon>Siboglinidae</taxon>
        <taxon>Ridgeia</taxon>
    </lineage>
</organism>
<dbReference type="Proteomes" id="UP001209878">
    <property type="component" value="Unassembled WGS sequence"/>
</dbReference>
<dbReference type="GO" id="GO:0006611">
    <property type="term" value="P:protein export from nucleus"/>
    <property type="evidence" value="ECO:0007669"/>
    <property type="project" value="InterPro"/>
</dbReference>
<dbReference type="InterPro" id="IPR013598">
    <property type="entry name" value="Exportin-1/Importin-b-like"/>
</dbReference>
<dbReference type="GO" id="GO:0042565">
    <property type="term" value="C:RNA nuclear export complex"/>
    <property type="evidence" value="ECO:0007669"/>
    <property type="project" value="TreeGrafter"/>
</dbReference>
<sequence length="1190" mass="134749">MDVEAGEMLPKLVAAVEMVLNPLTPHQQRLEAHQACEDFKENSPLCARCGVLMANMAQSDITRHFGLQLLEHSVKYRWNNMAAEEKLFIKENTLELLAKGTLDLLSEHAHIKDGLSRIMVEMIKREWPQHWATLMQELNAICKLGLTQTELVLLVFLRLDEDVVMFQNIPAQRRREIQQGLTINMSELYSYFITTLQTSYNAYKQLPPTVELAMANCKVAQAVLCTLSAYVDWISMTYIVDNSGLLLQMLCAMLHDNFLQLPAAECLLTITNRKGKIEDRKPLLILFNDDAMSTILNAAIKASEHSAFDETRYLFLKKLCQVLTALGHQLCALWGTTEDVAQPPNFQKYLKAILAFTLHPSQVLGSYTQSLWGMFLRHPLISKDEILVSCIPEVVKTTTTTLIKVGFPSQDNSRSCAYAKLDFDSDEDFNLFFSKYRAEIAEVLRTATLLAPMVTFDVVTRWLDTQLKKPLDIGEGSERGHCNLSSPAFLEWDALTVFLESVMSRLKLSATPASVQQDGIRLMEEALVYNTNDPLILSSVLSCISALFIFIEHAPKILPQVLEKIFSTVVFNIEGQTKATRSKAVRNVRRHACSVMIKISKQFPQLLVPAFDQLCSHIKKLSDDPDELSQMEKCTLSESLILISNQHKNFARQCSFLGEILKPVKDIWLSGGVKEALWSAEKFITYVGLDQAPVEPSSADTCGINRSHITYCINTIRAVLTRSTWPEETDVAVAGGFALKTLDNGTVVMRNPSTVHLIPMLDSVLALARSTNALWLPDNLQRRHPEFAKAYDLLEVDKQVILGIHPPCVDNTDALTNRQPLERMQSFLTTIHDNCYHILGYLGQSLGHEFYQAPNLAVTLTNTIFVNLETVPDYRLRPILRIFMKGYVQWCPREYFQTTLLPVLTVLCPYMLERLMAKWQVIEERYALKTEDSEEDESQEILEEQIIRQLTREYIELIGLLFRDKKCVDGQDDTVMDDGEGASSKDDCLSELGQLILKAENVYSCLVLTVFNGLTWQDTPTCNKCIVLCWSLIKQLLAERSLQSDDMVHLYTAVLHSLQRHGQHESILPALLTLALQMYEHLRPMYPALTEIMLQIPNCSEKALKTFEEKLFVTTPQKQMPDKKKKEQFKKLVQAIIGKNVSEAFERKVQIKNLPPMYRTNRQKTPSILETGASDIGLCSLFSPKAANGD</sequence>
<proteinExistence type="inferred from homology"/>
<dbReference type="GO" id="GO:0005737">
    <property type="term" value="C:cytoplasm"/>
    <property type="evidence" value="ECO:0007669"/>
    <property type="project" value="TreeGrafter"/>
</dbReference>
<dbReference type="InterPro" id="IPR011989">
    <property type="entry name" value="ARM-like"/>
</dbReference>
<dbReference type="GO" id="GO:0006405">
    <property type="term" value="P:RNA export from nucleus"/>
    <property type="evidence" value="ECO:0007669"/>
    <property type="project" value="TreeGrafter"/>
</dbReference>
<dbReference type="GO" id="GO:0005049">
    <property type="term" value="F:nuclear export signal receptor activity"/>
    <property type="evidence" value="ECO:0007669"/>
    <property type="project" value="InterPro"/>
</dbReference>
<dbReference type="GO" id="GO:0005634">
    <property type="term" value="C:nucleus"/>
    <property type="evidence" value="ECO:0007669"/>
    <property type="project" value="TreeGrafter"/>
</dbReference>
<dbReference type="PANTHER" id="PTHR11223:SF3">
    <property type="entry name" value="EXPORTIN-5"/>
    <property type="match status" value="1"/>
</dbReference>